<protein>
    <recommendedName>
        <fullName evidence="1">F-box domain-containing protein</fullName>
    </recommendedName>
</protein>
<feature type="domain" description="F-box" evidence="1">
    <location>
        <begin position="52"/>
        <end position="108"/>
    </location>
</feature>
<evidence type="ECO:0000313" key="3">
    <source>
        <dbReference type="Proteomes" id="UP001215280"/>
    </source>
</evidence>
<sequence>MAGTDRENIQNLIEAKKIKISRLASQIQDLTLLREAEIRELATLQMMISPIGKLPTELLAEVFHHHVPIERLSTWAEDNTDEIVQAALHISQVCHSWREIAHDIPGLWVDGFRFDIDKEYTERQLAQTKTWLERSHPLPITIYFHGFSEPGCILPEILLSSTRRWRNLIWDVPFLEPLTKLGPGSLEALEIFTMDAQSFRHGPPDGAVDAFLLSQLRIFEIAIPLNDDVHMHSIFHVPWSQLTSLRMHNVTSLNDCCQMLVQCISVVSVDLYTREWTFPDSAPPVVVLPFLETLKMDFSCFNPGNIARVDPFFSALSLPSLKTLDLTFEIGDVEFIWDTQKFSEFQDRSPVVQKIQLNCDDEMDTDSLLTLLRHSPSITELKINCELDDAFMHGLQCIHNGPSPFVPNLQRLTLRNMGSQPSDSAVEAMVRSRWWTGSAIPFPGVSHLQSPLTLTRGPHMSIQGIKTRLADLGIYMHRGY</sequence>
<name>A0AAD7MV44_9AGAR</name>
<dbReference type="AlphaFoldDB" id="A0AAD7MV44"/>
<dbReference type="SUPFAM" id="SSF52047">
    <property type="entry name" value="RNI-like"/>
    <property type="match status" value="1"/>
</dbReference>
<dbReference type="Proteomes" id="UP001215280">
    <property type="component" value="Unassembled WGS sequence"/>
</dbReference>
<evidence type="ECO:0000259" key="1">
    <source>
        <dbReference type="Pfam" id="PF12937"/>
    </source>
</evidence>
<dbReference type="Gene3D" id="3.80.10.10">
    <property type="entry name" value="Ribonuclease Inhibitor"/>
    <property type="match status" value="1"/>
</dbReference>
<dbReference type="Pfam" id="PF12937">
    <property type="entry name" value="F-box-like"/>
    <property type="match status" value="1"/>
</dbReference>
<dbReference type="Gene3D" id="1.20.1280.50">
    <property type="match status" value="1"/>
</dbReference>
<comment type="caution">
    <text evidence="2">The sequence shown here is derived from an EMBL/GenBank/DDBJ whole genome shotgun (WGS) entry which is preliminary data.</text>
</comment>
<organism evidence="2 3">
    <name type="scientific">Mycena maculata</name>
    <dbReference type="NCBI Taxonomy" id="230809"/>
    <lineage>
        <taxon>Eukaryota</taxon>
        <taxon>Fungi</taxon>
        <taxon>Dikarya</taxon>
        <taxon>Basidiomycota</taxon>
        <taxon>Agaricomycotina</taxon>
        <taxon>Agaricomycetes</taxon>
        <taxon>Agaricomycetidae</taxon>
        <taxon>Agaricales</taxon>
        <taxon>Marasmiineae</taxon>
        <taxon>Mycenaceae</taxon>
        <taxon>Mycena</taxon>
    </lineage>
</organism>
<evidence type="ECO:0000313" key="2">
    <source>
        <dbReference type="EMBL" id="KAJ7734036.1"/>
    </source>
</evidence>
<gene>
    <name evidence="2" type="ORF">DFH07DRAFT_130946</name>
</gene>
<keyword evidence="3" id="KW-1185">Reference proteome</keyword>
<dbReference type="InterPro" id="IPR001810">
    <property type="entry name" value="F-box_dom"/>
</dbReference>
<dbReference type="EMBL" id="JARJLG010000164">
    <property type="protein sequence ID" value="KAJ7734036.1"/>
    <property type="molecule type" value="Genomic_DNA"/>
</dbReference>
<proteinExistence type="predicted"/>
<dbReference type="InterPro" id="IPR032675">
    <property type="entry name" value="LRR_dom_sf"/>
</dbReference>
<accession>A0AAD7MV44</accession>
<reference evidence="2" key="1">
    <citation type="submission" date="2023-03" db="EMBL/GenBank/DDBJ databases">
        <title>Massive genome expansion in bonnet fungi (Mycena s.s.) driven by repeated elements and novel gene families across ecological guilds.</title>
        <authorList>
            <consortium name="Lawrence Berkeley National Laboratory"/>
            <person name="Harder C.B."/>
            <person name="Miyauchi S."/>
            <person name="Viragh M."/>
            <person name="Kuo A."/>
            <person name="Thoen E."/>
            <person name="Andreopoulos B."/>
            <person name="Lu D."/>
            <person name="Skrede I."/>
            <person name="Drula E."/>
            <person name="Henrissat B."/>
            <person name="Morin E."/>
            <person name="Kohler A."/>
            <person name="Barry K."/>
            <person name="LaButti K."/>
            <person name="Morin E."/>
            <person name="Salamov A."/>
            <person name="Lipzen A."/>
            <person name="Mereny Z."/>
            <person name="Hegedus B."/>
            <person name="Baldrian P."/>
            <person name="Stursova M."/>
            <person name="Weitz H."/>
            <person name="Taylor A."/>
            <person name="Grigoriev I.V."/>
            <person name="Nagy L.G."/>
            <person name="Martin F."/>
            <person name="Kauserud H."/>
        </authorList>
    </citation>
    <scope>NUCLEOTIDE SEQUENCE</scope>
    <source>
        <strain evidence="2">CBHHK188m</strain>
    </source>
</reference>